<feature type="chain" id="PRO_5009193274" description="GST N-terminal domain-containing protein" evidence="1">
    <location>
        <begin position="20"/>
        <end position="303"/>
    </location>
</feature>
<evidence type="ECO:0000259" key="3">
    <source>
        <dbReference type="Pfam" id="PF13417"/>
    </source>
</evidence>
<evidence type="ECO:0000313" key="5">
    <source>
        <dbReference type="Proteomes" id="UP000095751"/>
    </source>
</evidence>
<keyword evidence="1" id="KW-0732">Signal</keyword>
<evidence type="ECO:0000256" key="1">
    <source>
        <dbReference type="SAM" id="SignalP"/>
    </source>
</evidence>
<dbReference type="InterPro" id="IPR036282">
    <property type="entry name" value="Glutathione-S-Trfase_C_sf"/>
</dbReference>
<dbReference type="SUPFAM" id="SSF52833">
    <property type="entry name" value="Thioredoxin-like"/>
    <property type="match status" value="1"/>
</dbReference>
<dbReference type="AlphaFoldDB" id="A0A1E7FK63"/>
<dbReference type="SUPFAM" id="SSF47616">
    <property type="entry name" value="GST C-terminal domain-like"/>
    <property type="match status" value="1"/>
</dbReference>
<organism evidence="4 5">
    <name type="scientific">Fragilariopsis cylindrus CCMP1102</name>
    <dbReference type="NCBI Taxonomy" id="635003"/>
    <lineage>
        <taxon>Eukaryota</taxon>
        <taxon>Sar</taxon>
        <taxon>Stramenopiles</taxon>
        <taxon>Ochrophyta</taxon>
        <taxon>Bacillariophyta</taxon>
        <taxon>Bacillariophyceae</taxon>
        <taxon>Bacillariophycidae</taxon>
        <taxon>Bacillariales</taxon>
        <taxon>Bacillariaceae</taxon>
        <taxon>Fragilariopsis</taxon>
    </lineage>
</organism>
<dbReference type="Gene3D" id="1.20.1050.10">
    <property type="match status" value="1"/>
</dbReference>
<dbReference type="OrthoDB" id="1738954at2759"/>
<dbReference type="Proteomes" id="UP000095751">
    <property type="component" value="Unassembled WGS sequence"/>
</dbReference>
<accession>A0A1E7FK63</accession>
<dbReference type="Pfam" id="PF13417">
    <property type="entry name" value="GST_N_3"/>
    <property type="match status" value="1"/>
</dbReference>
<proteinExistence type="predicted"/>
<gene>
    <name evidence="4" type="ORF">FRACYDRAFT_182589</name>
</gene>
<dbReference type="InParanoid" id="A0A1E7FK63"/>
<evidence type="ECO:0008006" key="6">
    <source>
        <dbReference type="Google" id="ProtNLM"/>
    </source>
</evidence>
<dbReference type="InterPro" id="IPR036249">
    <property type="entry name" value="Thioredoxin-like_sf"/>
</dbReference>
<dbReference type="Gene3D" id="3.40.30.10">
    <property type="entry name" value="Glutaredoxin"/>
    <property type="match status" value="1"/>
</dbReference>
<dbReference type="Pfam" id="PF04399">
    <property type="entry name" value="Glutaredoxin2_C"/>
    <property type="match status" value="1"/>
</dbReference>
<evidence type="ECO:0000313" key="4">
    <source>
        <dbReference type="EMBL" id="OEU18569.1"/>
    </source>
</evidence>
<keyword evidence="5" id="KW-1185">Reference proteome</keyword>
<dbReference type="InterPro" id="IPR007494">
    <property type="entry name" value="Glutaredoxin2_C"/>
</dbReference>
<feature type="domain" description="Glutaredoxin 2 C-terminal" evidence="2">
    <location>
        <begin position="213"/>
        <end position="302"/>
    </location>
</feature>
<dbReference type="EMBL" id="KV784356">
    <property type="protein sequence ID" value="OEU18569.1"/>
    <property type="molecule type" value="Genomic_DNA"/>
</dbReference>
<sequence length="303" mass="33927">MKFLLTFSTLTVLLATASAFTAAPARRTVKSISPTSLYSTVEASPFIQGPRIIRDDLPIVYVYDHCPFCVRVRLALGVKNVKHNVVFLQNDDIPTPTKLIGKKIAPIFSIPEDDFIMGESLDIIAKIDSDERFGTTAQILPATSRTDIKAWQKSVQSLLRTIQRPRYVATGLLPEFQQIEGRHAFIKNHQLPPYEKPEWKGDGTDENPGMAMEEKLDLYAAAMAKDPTPLLEDLNAKLIELDGIIFSEHYCSEGGVSMDDIDLWSRLRSITITKDVVWPEKLGKYIHNFSVLGDVPTYSDMAL</sequence>
<protein>
    <recommendedName>
        <fullName evidence="6">GST N-terminal domain-containing protein</fullName>
    </recommendedName>
</protein>
<name>A0A1E7FK63_9STRA</name>
<feature type="domain" description="GST N-terminal" evidence="3">
    <location>
        <begin position="61"/>
        <end position="129"/>
    </location>
</feature>
<dbReference type="KEGG" id="fcy:FRACYDRAFT_182589"/>
<evidence type="ECO:0000259" key="2">
    <source>
        <dbReference type="Pfam" id="PF04399"/>
    </source>
</evidence>
<reference evidence="4 5" key="1">
    <citation type="submission" date="2016-09" db="EMBL/GenBank/DDBJ databases">
        <title>Extensive genetic diversity and differential bi-allelic expression allows diatom success in the polar Southern Ocean.</title>
        <authorList>
            <consortium name="DOE Joint Genome Institute"/>
            <person name="Mock T."/>
            <person name="Otillar R.P."/>
            <person name="Strauss J."/>
            <person name="Dupont C."/>
            <person name="Frickenhaus S."/>
            <person name="Maumus F."/>
            <person name="Mcmullan M."/>
            <person name="Sanges R."/>
            <person name="Schmutz J."/>
            <person name="Toseland A."/>
            <person name="Valas R."/>
            <person name="Veluchamy A."/>
            <person name="Ward B.J."/>
            <person name="Allen A."/>
            <person name="Barry K."/>
            <person name="Falciatore A."/>
            <person name="Ferrante M."/>
            <person name="Fortunato A.E."/>
            <person name="Gloeckner G."/>
            <person name="Gruber A."/>
            <person name="Hipkin R."/>
            <person name="Janech M."/>
            <person name="Kroth P."/>
            <person name="Leese F."/>
            <person name="Lindquist E."/>
            <person name="Lyon B.R."/>
            <person name="Martin J."/>
            <person name="Mayer C."/>
            <person name="Parker M."/>
            <person name="Quesneville H."/>
            <person name="Raymond J."/>
            <person name="Uhlig C."/>
            <person name="Valentin K.U."/>
            <person name="Worden A.Z."/>
            <person name="Armbrust E.V."/>
            <person name="Bowler C."/>
            <person name="Green B."/>
            <person name="Moulton V."/>
            <person name="Van Oosterhout C."/>
            <person name="Grigoriev I."/>
        </authorList>
    </citation>
    <scope>NUCLEOTIDE SEQUENCE [LARGE SCALE GENOMIC DNA]</scope>
    <source>
        <strain evidence="4 5">CCMP1102</strain>
    </source>
</reference>
<feature type="signal peptide" evidence="1">
    <location>
        <begin position="1"/>
        <end position="19"/>
    </location>
</feature>
<dbReference type="InterPro" id="IPR004045">
    <property type="entry name" value="Glutathione_S-Trfase_N"/>
</dbReference>